<dbReference type="SUPFAM" id="SSF51445">
    <property type="entry name" value="(Trans)glycosidases"/>
    <property type="match status" value="1"/>
</dbReference>
<dbReference type="GO" id="GO:0016020">
    <property type="term" value="C:membrane"/>
    <property type="evidence" value="ECO:0007669"/>
    <property type="project" value="TreeGrafter"/>
</dbReference>
<keyword evidence="5" id="KW-0326">Glycosidase</keyword>
<dbReference type="RefSeq" id="WP_068762800.1">
    <property type="nucleotide sequence ID" value="NZ_LXIE01000045.1"/>
</dbReference>
<dbReference type="EC" id="3.2.1.52" evidence="3"/>
<sequence>MRKILFLFIIIMSAGMFSQSDQIALIPKPQSLELKKGTFKIDENITLYFEPEFEIAGNFLNDFLQNGAGFQLKKTSEKEADLIFKKDVSQPSEGYILEISNSKITIKASDASGAFYAVQTLRQLLPPQAETKNPTKKQSFSIPQLTITDYPKFQYRGMHLDCARHFFDIEFVKKYIANLALLKMNTFHWHLTDDQGWRIEIKKYPELTAKGAFREETLIGHYNDTPQKFDGKRYGGFYTQEDIKEVVAFAAKHNVTIIPEIEMPGHAQAAISAYPELGCTGTQIPVATTWGVFEDIFCPKEETFTFLENVLSEVIPLFPSEYIHIGGDEAPKLQWKNCAHCQKLIKDKNLKDEHGLQSYFIQRIEKFVNSKGKKIIGWDEILEGGLAPNATVMSWRGMQGGIDAAKEKHDVIMTPTSHSYFDYYQSDNPDEPLAIGGFVPLKKVYSFNPISKELNAEESKYILGAQANLWTEYIPNEKQVEYMVFPRILAMSEVTWSGPSENLEKDYPDFVTRVEAFMPRLDSLNINYANHLYELEGKILKEDGKVFYELTTPTKGKEIRYSINNSETKAYSKPILIEENSKISANVFKNGEKVGRDFFEEIMYHKGITAKISLSVPPNPAYAAGGKEALINGISGSDKRYGDKEWLGFWGDDLEITIDFGTPTDINSVTTRFYNAPGQWIHAPKIIKMIRPFVDGTTDTISIPTFSPDDNNENIIEGYIPIIPILAGKMIDGSKIVLIIPNYGIIPEGQQGAGNKAWTFIDEIIIE</sequence>
<dbReference type="CDD" id="cd06563">
    <property type="entry name" value="GH20_chitobiase-like"/>
    <property type="match status" value="1"/>
</dbReference>
<dbReference type="Gene3D" id="3.30.379.10">
    <property type="entry name" value="Chitobiase/beta-hexosaminidase domain 2-like"/>
    <property type="match status" value="1"/>
</dbReference>
<dbReference type="InterPro" id="IPR025705">
    <property type="entry name" value="Beta_hexosaminidase_sua/sub"/>
</dbReference>
<evidence type="ECO:0000313" key="11">
    <source>
        <dbReference type="Proteomes" id="UP000077552"/>
    </source>
</evidence>
<feature type="signal peptide" evidence="7">
    <location>
        <begin position="1"/>
        <end position="18"/>
    </location>
</feature>
<feature type="chain" id="PRO_5008392025" description="beta-N-acetylhexosaminidase" evidence="7">
    <location>
        <begin position="19"/>
        <end position="767"/>
    </location>
</feature>
<dbReference type="GO" id="GO:0005975">
    <property type="term" value="P:carbohydrate metabolic process"/>
    <property type="evidence" value="ECO:0007669"/>
    <property type="project" value="InterPro"/>
</dbReference>
<keyword evidence="11" id="KW-1185">Reference proteome</keyword>
<dbReference type="STRING" id="1385699.A7A78_06100"/>
<dbReference type="Pfam" id="PF00728">
    <property type="entry name" value="Glyco_hydro_20"/>
    <property type="match status" value="1"/>
</dbReference>
<dbReference type="InterPro" id="IPR029018">
    <property type="entry name" value="Hex-like_dom2"/>
</dbReference>
<dbReference type="Gene3D" id="3.20.20.80">
    <property type="entry name" value="Glycosidases"/>
    <property type="match status" value="1"/>
</dbReference>
<keyword evidence="7" id="KW-0732">Signal</keyword>
<comment type="caution">
    <text evidence="10">The sequence shown here is derived from an EMBL/GenBank/DDBJ whole genome shotgun (WGS) entry which is preliminary data.</text>
</comment>
<evidence type="ECO:0000259" key="8">
    <source>
        <dbReference type="Pfam" id="PF00728"/>
    </source>
</evidence>
<name>A0A1A9LBZ0_9FLAO</name>
<comment type="catalytic activity">
    <reaction evidence="1">
        <text>Hydrolysis of terminal non-reducing N-acetyl-D-hexosamine residues in N-acetyl-beta-D-hexosaminides.</text>
        <dbReference type="EC" id="3.2.1.52"/>
    </reaction>
</comment>
<evidence type="ECO:0000256" key="5">
    <source>
        <dbReference type="ARBA" id="ARBA00023295"/>
    </source>
</evidence>
<evidence type="ECO:0000256" key="6">
    <source>
        <dbReference type="PIRSR" id="PIRSR625705-1"/>
    </source>
</evidence>
<dbReference type="OrthoDB" id="9763537at2"/>
<comment type="similarity">
    <text evidence="2">Belongs to the glycosyl hydrolase 20 family.</text>
</comment>
<dbReference type="PANTHER" id="PTHR22600:SF57">
    <property type="entry name" value="BETA-N-ACETYLHEXOSAMINIDASE"/>
    <property type="match status" value="1"/>
</dbReference>
<evidence type="ECO:0000313" key="10">
    <source>
        <dbReference type="EMBL" id="OAD90484.1"/>
    </source>
</evidence>
<keyword evidence="4" id="KW-0378">Hydrolase</keyword>
<proteinExistence type="inferred from homology"/>
<evidence type="ECO:0000256" key="7">
    <source>
        <dbReference type="SAM" id="SignalP"/>
    </source>
</evidence>
<dbReference type="Pfam" id="PF02838">
    <property type="entry name" value="Glyco_hydro_20b"/>
    <property type="match status" value="1"/>
</dbReference>
<dbReference type="GO" id="GO:0030203">
    <property type="term" value="P:glycosaminoglycan metabolic process"/>
    <property type="evidence" value="ECO:0007669"/>
    <property type="project" value="TreeGrafter"/>
</dbReference>
<dbReference type="InterPro" id="IPR017853">
    <property type="entry name" value="GH"/>
</dbReference>
<dbReference type="AlphaFoldDB" id="A0A1A9LBZ0"/>
<reference evidence="10 11" key="1">
    <citation type="submission" date="2016-05" db="EMBL/GenBank/DDBJ databases">
        <title>Genome sequencing of Vitellibacter soesokkakensis RSSK-12.</title>
        <authorList>
            <person name="Thevarajoo S."/>
            <person name="Selvaratnam C."/>
            <person name="Goh K.M."/>
            <person name="Chan K.-G."/>
            <person name="Chong C.S."/>
        </authorList>
    </citation>
    <scope>NUCLEOTIDE SEQUENCE [LARGE SCALE GENOMIC DNA]</scope>
    <source>
        <strain evidence="10 11">RSSK-12</strain>
    </source>
</reference>
<evidence type="ECO:0000256" key="2">
    <source>
        <dbReference type="ARBA" id="ARBA00006285"/>
    </source>
</evidence>
<gene>
    <name evidence="10" type="ORF">A7A78_06100</name>
</gene>
<accession>A0A1A9LBZ0</accession>
<dbReference type="InterPro" id="IPR015883">
    <property type="entry name" value="Glyco_hydro_20_cat"/>
</dbReference>
<evidence type="ECO:0000256" key="4">
    <source>
        <dbReference type="ARBA" id="ARBA00022801"/>
    </source>
</evidence>
<evidence type="ECO:0000256" key="3">
    <source>
        <dbReference type="ARBA" id="ARBA00012663"/>
    </source>
</evidence>
<protein>
    <recommendedName>
        <fullName evidence="3">beta-N-acetylhexosaminidase</fullName>
        <ecNumber evidence="3">3.2.1.52</ecNumber>
    </recommendedName>
</protein>
<dbReference type="InterPro" id="IPR015882">
    <property type="entry name" value="HEX_bac_N"/>
</dbReference>
<dbReference type="GO" id="GO:0004563">
    <property type="term" value="F:beta-N-acetylhexosaminidase activity"/>
    <property type="evidence" value="ECO:0007669"/>
    <property type="project" value="UniProtKB-EC"/>
</dbReference>
<dbReference type="EMBL" id="LXIE01000045">
    <property type="protein sequence ID" value="OAD90484.1"/>
    <property type="molecule type" value="Genomic_DNA"/>
</dbReference>
<feature type="domain" description="Beta-hexosaminidase bacterial type N-terminal" evidence="9">
    <location>
        <begin position="23"/>
        <end position="150"/>
    </location>
</feature>
<evidence type="ECO:0000259" key="9">
    <source>
        <dbReference type="Pfam" id="PF02838"/>
    </source>
</evidence>
<dbReference type="PRINTS" id="PR00738">
    <property type="entry name" value="GLHYDRLASE20"/>
</dbReference>
<evidence type="ECO:0000256" key="1">
    <source>
        <dbReference type="ARBA" id="ARBA00001231"/>
    </source>
</evidence>
<dbReference type="Pfam" id="PF13287">
    <property type="entry name" value="Fn3_assoc"/>
    <property type="match status" value="1"/>
</dbReference>
<dbReference type="PANTHER" id="PTHR22600">
    <property type="entry name" value="BETA-HEXOSAMINIDASE"/>
    <property type="match status" value="1"/>
</dbReference>
<feature type="active site" description="Proton donor" evidence="6">
    <location>
        <position position="329"/>
    </location>
</feature>
<dbReference type="InterPro" id="IPR026876">
    <property type="entry name" value="Fn3_assoc_repeat"/>
</dbReference>
<dbReference type="SUPFAM" id="SSF55545">
    <property type="entry name" value="beta-N-acetylhexosaminidase-like domain"/>
    <property type="match status" value="1"/>
</dbReference>
<feature type="domain" description="Glycoside hydrolase family 20 catalytic" evidence="8">
    <location>
        <begin position="153"/>
        <end position="498"/>
    </location>
</feature>
<dbReference type="Proteomes" id="UP000077552">
    <property type="component" value="Unassembled WGS sequence"/>
</dbReference>
<organism evidence="10 11">
    <name type="scientific">Aequorivita soesokkakensis</name>
    <dbReference type="NCBI Taxonomy" id="1385699"/>
    <lineage>
        <taxon>Bacteria</taxon>
        <taxon>Pseudomonadati</taxon>
        <taxon>Bacteroidota</taxon>
        <taxon>Flavobacteriia</taxon>
        <taxon>Flavobacteriales</taxon>
        <taxon>Flavobacteriaceae</taxon>
        <taxon>Aequorivita</taxon>
    </lineage>
</organism>